<dbReference type="RefSeq" id="WP_076691744.1">
    <property type="nucleotide sequence ID" value="NZ_CP018762.1"/>
</dbReference>
<keyword evidence="3" id="KW-0520">NAD</keyword>
<accession>A0A1P8UBB9</accession>
<comment type="similarity">
    <text evidence="1 4">Belongs to the D-isomer specific 2-hydroxyacid dehydrogenase family.</text>
</comment>
<dbReference type="KEGG" id="maur:BOH66_14815"/>
<dbReference type="SUPFAM" id="SSF51735">
    <property type="entry name" value="NAD(P)-binding Rossmann-fold domains"/>
    <property type="match status" value="1"/>
</dbReference>
<dbReference type="Pfam" id="PF02826">
    <property type="entry name" value="2-Hacid_dh_C"/>
    <property type="match status" value="1"/>
</dbReference>
<evidence type="ECO:0000313" key="8">
    <source>
        <dbReference type="Proteomes" id="UP000187185"/>
    </source>
</evidence>
<dbReference type="GO" id="GO:0051287">
    <property type="term" value="F:NAD binding"/>
    <property type="evidence" value="ECO:0007669"/>
    <property type="project" value="InterPro"/>
</dbReference>
<dbReference type="STRING" id="36805.BOH66_14815"/>
<dbReference type="AlphaFoldDB" id="A0A1P8UBB9"/>
<dbReference type="PANTHER" id="PTHR42789">
    <property type="entry name" value="D-ISOMER SPECIFIC 2-HYDROXYACID DEHYDROGENASE FAMILY PROTEIN (AFU_ORTHOLOGUE AFUA_6G10090)"/>
    <property type="match status" value="1"/>
</dbReference>
<sequence length="319" mass="32497">MTPDRVVLLEPIHPAGVALLEAVTHVTVLGGTDDPRLRHAVAEADALIVRSTRVDAGLIAAGPRLRVIGRHGAGLDNIDLVAAESAGIAVVNTPRSNTESVAEYVIGTMFQLVKRIDDVRGALRAGAFSPGSSLPGQVDRLGLVGREISGLRLGLVGAGAIGRAVARRASALGMTVGAYDPFVSAAAMSELGITAHESLESLLAGSDVVSLHLPGGPEARGILSADRLSLMPPGAVLINAARGELVDIDALIDAVTTGSLAGAAVDVFDPEPPARDAAILHTPGIIATPHMAAMTAEALERMAVEVATGVLHRLDASDG</sequence>
<name>A0A1P8UBB9_9MICO</name>
<gene>
    <name evidence="7" type="ORF">BOH66_14815</name>
</gene>
<dbReference type="InterPro" id="IPR029753">
    <property type="entry name" value="D-isomer_DH_CS"/>
</dbReference>
<dbReference type="InterPro" id="IPR006140">
    <property type="entry name" value="D-isomer_DH_NAD-bd"/>
</dbReference>
<evidence type="ECO:0008006" key="9">
    <source>
        <dbReference type="Google" id="ProtNLM"/>
    </source>
</evidence>
<evidence type="ECO:0000313" key="7">
    <source>
        <dbReference type="EMBL" id="APZ35375.1"/>
    </source>
</evidence>
<dbReference type="Pfam" id="PF00389">
    <property type="entry name" value="2-Hacid_dh"/>
    <property type="match status" value="1"/>
</dbReference>
<feature type="domain" description="D-isomer specific 2-hydroxyacid dehydrogenase NAD-binding" evidence="6">
    <location>
        <begin position="107"/>
        <end position="292"/>
    </location>
</feature>
<dbReference type="InterPro" id="IPR006139">
    <property type="entry name" value="D-isomer_2_OHA_DH_cat_dom"/>
</dbReference>
<feature type="domain" description="D-isomer specific 2-hydroxyacid dehydrogenase catalytic" evidence="5">
    <location>
        <begin position="6"/>
        <end position="312"/>
    </location>
</feature>
<dbReference type="GO" id="GO:0016616">
    <property type="term" value="F:oxidoreductase activity, acting on the CH-OH group of donors, NAD or NADP as acceptor"/>
    <property type="evidence" value="ECO:0007669"/>
    <property type="project" value="InterPro"/>
</dbReference>
<keyword evidence="8" id="KW-1185">Reference proteome</keyword>
<dbReference type="SUPFAM" id="SSF52283">
    <property type="entry name" value="Formate/glycerate dehydrogenase catalytic domain-like"/>
    <property type="match status" value="1"/>
</dbReference>
<dbReference type="PROSITE" id="PS00671">
    <property type="entry name" value="D_2_HYDROXYACID_DH_3"/>
    <property type="match status" value="1"/>
</dbReference>
<proteinExistence type="inferred from homology"/>
<evidence type="ECO:0000259" key="6">
    <source>
        <dbReference type="Pfam" id="PF02826"/>
    </source>
</evidence>
<dbReference type="Gene3D" id="3.40.50.720">
    <property type="entry name" value="NAD(P)-binding Rossmann-like Domain"/>
    <property type="match status" value="2"/>
</dbReference>
<dbReference type="EMBL" id="CP018762">
    <property type="protein sequence ID" value="APZ35375.1"/>
    <property type="molecule type" value="Genomic_DNA"/>
</dbReference>
<dbReference type="Proteomes" id="UP000187185">
    <property type="component" value="Chromosome"/>
</dbReference>
<dbReference type="CDD" id="cd12173">
    <property type="entry name" value="PGDH_4"/>
    <property type="match status" value="1"/>
</dbReference>
<dbReference type="OrthoDB" id="117809at2"/>
<dbReference type="PANTHER" id="PTHR42789:SF1">
    <property type="entry name" value="D-ISOMER SPECIFIC 2-HYDROXYACID DEHYDROGENASE FAMILY PROTEIN (AFU_ORTHOLOGUE AFUA_6G10090)"/>
    <property type="match status" value="1"/>
</dbReference>
<evidence type="ECO:0000256" key="3">
    <source>
        <dbReference type="ARBA" id="ARBA00023027"/>
    </source>
</evidence>
<dbReference type="InterPro" id="IPR050857">
    <property type="entry name" value="D-2-hydroxyacid_DH"/>
</dbReference>
<evidence type="ECO:0000259" key="5">
    <source>
        <dbReference type="Pfam" id="PF00389"/>
    </source>
</evidence>
<evidence type="ECO:0000256" key="2">
    <source>
        <dbReference type="ARBA" id="ARBA00023002"/>
    </source>
</evidence>
<evidence type="ECO:0000256" key="1">
    <source>
        <dbReference type="ARBA" id="ARBA00005854"/>
    </source>
</evidence>
<keyword evidence="2 4" id="KW-0560">Oxidoreductase</keyword>
<dbReference type="InterPro" id="IPR036291">
    <property type="entry name" value="NAD(P)-bd_dom_sf"/>
</dbReference>
<protein>
    <recommendedName>
        <fullName evidence="9">Hydroxyacid dehydrogenase</fullName>
    </recommendedName>
</protein>
<evidence type="ECO:0000256" key="4">
    <source>
        <dbReference type="RuleBase" id="RU003719"/>
    </source>
</evidence>
<reference evidence="7 8" key="1">
    <citation type="submission" date="2016-12" db="EMBL/GenBank/DDBJ databases">
        <title>Complete genome sequence of Microbacterium aurum KACC 15219.</title>
        <authorList>
            <person name="Jung Y."/>
            <person name="Shin J.-H."/>
            <person name="Lee Y.-J."/>
            <person name="Yi H."/>
            <person name="Bahn Y.-S."/>
            <person name="Kim J.F."/>
            <person name="Lee D.-W."/>
        </authorList>
    </citation>
    <scope>NUCLEOTIDE SEQUENCE [LARGE SCALE GENOMIC DNA]</scope>
    <source>
        <strain evidence="7 8">KACC 15219</strain>
    </source>
</reference>
<organism evidence="7 8">
    <name type="scientific">Microbacterium aurum</name>
    <dbReference type="NCBI Taxonomy" id="36805"/>
    <lineage>
        <taxon>Bacteria</taxon>
        <taxon>Bacillati</taxon>
        <taxon>Actinomycetota</taxon>
        <taxon>Actinomycetes</taxon>
        <taxon>Micrococcales</taxon>
        <taxon>Microbacteriaceae</taxon>
        <taxon>Microbacterium</taxon>
    </lineage>
</organism>